<name>A0A7C4JRF2_9BACT</name>
<sequence>MLRYNKDKVSKLIFEMQKALNRLDSISKIEKEEFLSNPDKIDSAKYNFILAIESAIDICNHTISHNGFRPPQDYADTFKVLAEQGILQEDFVNNLRNMVKFRNRLLFDFKK</sequence>
<evidence type="ECO:0000313" key="5">
    <source>
        <dbReference type="EMBL" id="HGQ86052.1"/>
    </source>
</evidence>
<dbReference type="GO" id="GO:0004540">
    <property type="term" value="F:RNA nuclease activity"/>
    <property type="evidence" value="ECO:0007669"/>
    <property type="project" value="InterPro"/>
</dbReference>
<protein>
    <submittedName>
        <fullName evidence="5">DUF86 domain-containing protein</fullName>
    </submittedName>
</protein>
<dbReference type="InterPro" id="IPR008201">
    <property type="entry name" value="HepT-like"/>
</dbReference>
<keyword evidence="3" id="KW-0378">Hydrolase</keyword>
<accession>A0A7C4JRF2</accession>
<keyword evidence="2" id="KW-0540">Nuclease</keyword>
<evidence type="ECO:0000256" key="3">
    <source>
        <dbReference type="ARBA" id="ARBA00022801"/>
    </source>
</evidence>
<dbReference type="InterPro" id="IPR037038">
    <property type="entry name" value="HepT-like_sf"/>
</dbReference>
<dbReference type="GO" id="GO:0110001">
    <property type="term" value="C:toxin-antitoxin complex"/>
    <property type="evidence" value="ECO:0007669"/>
    <property type="project" value="InterPro"/>
</dbReference>
<reference evidence="5" key="1">
    <citation type="journal article" date="2020" name="mSystems">
        <title>Genome- and Community-Level Interaction Insights into Carbon Utilization and Element Cycling Functions of Hydrothermarchaeota in Hydrothermal Sediment.</title>
        <authorList>
            <person name="Zhou Z."/>
            <person name="Liu Y."/>
            <person name="Xu W."/>
            <person name="Pan J."/>
            <person name="Luo Z.H."/>
            <person name="Li M."/>
        </authorList>
    </citation>
    <scope>NUCLEOTIDE SEQUENCE [LARGE SCALE GENOMIC DNA]</scope>
    <source>
        <strain evidence="5">SpSt-6</strain>
    </source>
</reference>
<dbReference type="PANTHER" id="PTHR33397:SF5">
    <property type="entry name" value="RNASE YUTE-RELATED"/>
    <property type="match status" value="1"/>
</dbReference>
<dbReference type="GO" id="GO:0016787">
    <property type="term" value="F:hydrolase activity"/>
    <property type="evidence" value="ECO:0007669"/>
    <property type="project" value="UniProtKB-KW"/>
</dbReference>
<proteinExistence type="inferred from homology"/>
<evidence type="ECO:0000256" key="4">
    <source>
        <dbReference type="ARBA" id="ARBA00024207"/>
    </source>
</evidence>
<organism evidence="5">
    <name type="scientific">Thermodesulfobacterium geofontis</name>
    <dbReference type="NCBI Taxonomy" id="1295609"/>
    <lineage>
        <taxon>Bacteria</taxon>
        <taxon>Pseudomonadati</taxon>
        <taxon>Thermodesulfobacteriota</taxon>
        <taxon>Thermodesulfobacteria</taxon>
        <taxon>Thermodesulfobacteriales</taxon>
        <taxon>Thermodesulfobacteriaceae</taxon>
        <taxon>Thermodesulfobacterium</taxon>
    </lineage>
</organism>
<dbReference type="PANTHER" id="PTHR33397">
    <property type="entry name" value="UPF0331 PROTEIN YUTE"/>
    <property type="match status" value="1"/>
</dbReference>
<evidence type="ECO:0000256" key="2">
    <source>
        <dbReference type="ARBA" id="ARBA00022722"/>
    </source>
</evidence>
<dbReference type="AlphaFoldDB" id="A0A7C4JRF2"/>
<dbReference type="InterPro" id="IPR052379">
    <property type="entry name" value="Type_VII_TA_RNase"/>
</dbReference>
<keyword evidence="1" id="KW-1277">Toxin-antitoxin system</keyword>
<dbReference type="NCBIfam" id="NF047751">
    <property type="entry name" value="HepT_toxin"/>
    <property type="match status" value="1"/>
</dbReference>
<comment type="similarity">
    <text evidence="4">Belongs to the HepT RNase toxin family.</text>
</comment>
<evidence type="ECO:0000256" key="1">
    <source>
        <dbReference type="ARBA" id="ARBA00022649"/>
    </source>
</evidence>
<gene>
    <name evidence="5" type="ORF">ENT66_07065</name>
</gene>
<comment type="caution">
    <text evidence="5">The sequence shown here is derived from an EMBL/GenBank/DDBJ whole genome shotgun (WGS) entry which is preliminary data.</text>
</comment>
<dbReference type="EMBL" id="DSZN01000108">
    <property type="protein sequence ID" value="HGQ86052.1"/>
    <property type="molecule type" value="Genomic_DNA"/>
</dbReference>
<dbReference type="Pfam" id="PF01934">
    <property type="entry name" value="HepT-like"/>
    <property type="match status" value="1"/>
</dbReference>
<dbReference type="Gene3D" id="1.20.120.580">
    <property type="entry name" value="bsu32300-like"/>
    <property type="match status" value="1"/>
</dbReference>